<dbReference type="EMBL" id="CDSF01000078">
    <property type="protein sequence ID" value="CEO97004.1"/>
    <property type="molecule type" value="Genomic_DNA"/>
</dbReference>
<reference evidence="1 2" key="1">
    <citation type="submission" date="2015-02" db="EMBL/GenBank/DDBJ databases">
        <authorList>
            <person name="Chooi Y.-H."/>
        </authorList>
    </citation>
    <scope>NUCLEOTIDE SEQUENCE [LARGE SCALE GENOMIC DNA]</scope>
    <source>
        <strain evidence="1">E3</strain>
    </source>
</reference>
<dbReference type="Proteomes" id="UP000039324">
    <property type="component" value="Unassembled WGS sequence"/>
</dbReference>
<organism evidence="1 2">
    <name type="scientific">Plasmodiophora brassicae</name>
    <name type="common">Clubroot disease agent</name>
    <dbReference type="NCBI Taxonomy" id="37360"/>
    <lineage>
        <taxon>Eukaryota</taxon>
        <taxon>Sar</taxon>
        <taxon>Rhizaria</taxon>
        <taxon>Endomyxa</taxon>
        <taxon>Phytomyxea</taxon>
        <taxon>Plasmodiophorida</taxon>
        <taxon>Plasmodiophoridae</taxon>
        <taxon>Plasmodiophora</taxon>
    </lineage>
</organism>
<evidence type="ECO:0000313" key="1">
    <source>
        <dbReference type="EMBL" id="CEO97004.1"/>
    </source>
</evidence>
<keyword evidence="2" id="KW-1185">Reference proteome</keyword>
<sequence length="441" mass="49830">MGLPFRKPRCVALRLFQSSGPMLRMLLLAAVAVVSLVAAQYLRVAVVFTDVKLDDKVAVNYLRYCGHYYLVIAVITCVADVQRAHGDLRDFLSETYRGDHSTACDVLIMSVPNAKQKPAPHEKFFIGDAYSETPSFLNYMDGQLFNSPAVVEIFQIAPTPTEYIVRLSRATTFMISLYHLSVGDCSTQYDWKGDANPRDEHFFVTSIGDEIRRRNPNAVVVFCSNRQSFNPPGSGSYQPYAAMKDLLPEAHLEAYLKEPFLADQLLEAKEVLEYCGASISTPLFPSIPERRVEATRDGLHELILEALKNERNSMGRQLRQYFRTYLEEAIRELKRCMQEGHSRVWQRGGTNLVKLLEQNFLPAFQDDAEMQILMGNSNQVAAVIDAKETDWANLTGMQIVYNVEDMVFELSPAAHVADDKMIYDASPTRCLDLLRSTLLPQ</sequence>
<accession>A0A0G4IPB1</accession>
<evidence type="ECO:0000313" key="2">
    <source>
        <dbReference type="Proteomes" id="UP000039324"/>
    </source>
</evidence>
<dbReference type="AlphaFoldDB" id="A0A0G4IPB1"/>
<protein>
    <submittedName>
        <fullName evidence="1">Uncharacterized protein</fullName>
    </submittedName>
</protein>
<gene>
    <name evidence="1" type="ORF">PBRA_005608</name>
</gene>
<proteinExistence type="predicted"/>
<dbReference type="OrthoDB" id="2546683at2759"/>
<name>A0A0G4IPB1_PLABS</name>